<sequence>MTIAQRVEEMAAELDAELDDGAVVVGVLKGCLPFLADLTRRIGTPIEMDFLALTAFAPDSGRVRLTHDLTVDVEGRQVVLVEGVVDTGFRLDYLLRHVFAHGAAEVRVCALFDRADRRVLPLQVDLVGFSTTASYLVGYGLDHRGEFRNLSGVVEVDLAELERGGPAEFDEVWKAGRSGDRH</sequence>
<feature type="domain" description="Phosphoribosyltransferase" evidence="1">
    <location>
        <begin position="3"/>
        <end position="142"/>
    </location>
</feature>
<dbReference type="AlphaFoldDB" id="A0A381QMR9"/>
<dbReference type="GO" id="GO:0032263">
    <property type="term" value="P:GMP salvage"/>
    <property type="evidence" value="ECO:0007669"/>
    <property type="project" value="TreeGrafter"/>
</dbReference>
<dbReference type="GO" id="GO:0046100">
    <property type="term" value="P:hypoxanthine metabolic process"/>
    <property type="evidence" value="ECO:0007669"/>
    <property type="project" value="TreeGrafter"/>
</dbReference>
<dbReference type="GO" id="GO:0004422">
    <property type="term" value="F:hypoxanthine phosphoribosyltransferase activity"/>
    <property type="evidence" value="ECO:0007669"/>
    <property type="project" value="TreeGrafter"/>
</dbReference>
<evidence type="ECO:0000259" key="1">
    <source>
        <dbReference type="Pfam" id="PF00156"/>
    </source>
</evidence>
<dbReference type="Pfam" id="PF00156">
    <property type="entry name" value="Pribosyltran"/>
    <property type="match status" value="1"/>
</dbReference>
<gene>
    <name evidence="2" type="ORF">METZ01_LOCUS33088</name>
</gene>
<proteinExistence type="predicted"/>
<dbReference type="PANTHER" id="PTHR43340">
    <property type="entry name" value="HYPOXANTHINE-GUANINE PHOSPHORIBOSYLTRANSFERASE"/>
    <property type="match status" value="1"/>
</dbReference>
<dbReference type="InterPro" id="IPR000836">
    <property type="entry name" value="PRTase_dom"/>
</dbReference>
<dbReference type="SUPFAM" id="SSF53271">
    <property type="entry name" value="PRTase-like"/>
    <property type="match status" value="1"/>
</dbReference>
<accession>A0A381QMR9</accession>
<protein>
    <recommendedName>
        <fullName evidence="1">Phosphoribosyltransferase domain-containing protein</fullName>
    </recommendedName>
</protein>
<dbReference type="InterPro" id="IPR050408">
    <property type="entry name" value="HGPRT"/>
</dbReference>
<reference evidence="2" key="1">
    <citation type="submission" date="2018-05" db="EMBL/GenBank/DDBJ databases">
        <authorList>
            <person name="Lanie J.A."/>
            <person name="Ng W.-L."/>
            <person name="Kazmierczak K.M."/>
            <person name="Andrzejewski T.M."/>
            <person name="Davidsen T.M."/>
            <person name="Wayne K.J."/>
            <person name="Tettelin H."/>
            <person name="Glass J.I."/>
            <person name="Rusch D."/>
            <person name="Podicherti R."/>
            <person name="Tsui H.-C.T."/>
            <person name="Winkler M.E."/>
        </authorList>
    </citation>
    <scope>NUCLEOTIDE SEQUENCE</scope>
</reference>
<dbReference type="InterPro" id="IPR029057">
    <property type="entry name" value="PRTase-like"/>
</dbReference>
<organism evidence="2">
    <name type="scientific">marine metagenome</name>
    <dbReference type="NCBI Taxonomy" id="408172"/>
    <lineage>
        <taxon>unclassified sequences</taxon>
        <taxon>metagenomes</taxon>
        <taxon>ecological metagenomes</taxon>
    </lineage>
</organism>
<dbReference type="EMBL" id="UINC01001419">
    <property type="protein sequence ID" value="SUZ80234.1"/>
    <property type="molecule type" value="Genomic_DNA"/>
</dbReference>
<dbReference type="CDD" id="cd06223">
    <property type="entry name" value="PRTases_typeI"/>
    <property type="match status" value="1"/>
</dbReference>
<dbReference type="GO" id="GO:0032264">
    <property type="term" value="P:IMP salvage"/>
    <property type="evidence" value="ECO:0007669"/>
    <property type="project" value="TreeGrafter"/>
</dbReference>
<dbReference type="PANTHER" id="PTHR43340:SF1">
    <property type="entry name" value="HYPOXANTHINE PHOSPHORIBOSYLTRANSFERASE"/>
    <property type="match status" value="1"/>
</dbReference>
<dbReference type="GO" id="GO:0005829">
    <property type="term" value="C:cytosol"/>
    <property type="evidence" value="ECO:0007669"/>
    <property type="project" value="TreeGrafter"/>
</dbReference>
<evidence type="ECO:0000313" key="2">
    <source>
        <dbReference type="EMBL" id="SUZ80234.1"/>
    </source>
</evidence>
<dbReference type="GO" id="GO:0000287">
    <property type="term" value="F:magnesium ion binding"/>
    <property type="evidence" value="ECO:0007669"/>
    <property type="project" value="TreeGrafter"/>
</dbReference>
<name>A0A381QMR9_9ZZZZ</name>
<dbReference type="Gene3D" id="3.40.50.2020">
    <property type="match status" value="1"/>
</dbReference>
<dbReference type="GO" id="GO:0006178">
    <property type="term" value="P:guanine salvage"/>
    <property type="evidence" value="ECO:0007669"/>
    <property type="project" value="TreeGrafter"/>
</dbReference>